<dbReference type="Proteomes" id="UP000489600">
    <property type="component" value="Unassembled WGS sequence"/>
</dbReference>
<keyword evidence="3" id="KW-1185">Reference proteome</keyword>
<name>A0A565BP15_9BRAS</name>
<accession>A0A565BP15</accession>
<evidence type="ECO:0000313" key="3">
    <source>
        <dbReference type="Proteomes" id="UP000489600"/>
    </source>
</evidence>
<dbReference type="InterPro" id="IPR005162">
    <property type="entry name" value="Retrotrans_gag_dom"/>
</dbReference>
<dbReference type="OrthoDB" id="1108343at2759"/>
<gene>
    <name evidence="2" type="ORF">ANE_LOCUS13811</name>
</gene>
<comment type="caution">
    <text evidence="2">The sequence shown here is derived from an EMBL/GenBank/DDBJ whole genome shotgun (WGS) entry which is preliminary data.</text>
</comment>
<dbReference type="Pfam" id="PF03732">
    <property type="entry name" value="Retrotrans_gag"/>
    <property type="match status" value="1"/>
</dbReference>
<protein>
    <recommendedName>
        <fullName evidence="1">Retrotransposon gag domain-containing protein</fullName>
    </recommendedName>
</protein>
<reference evidence="2" key="1">
    <citation type="submission" date="2019-07" db="EMBL/GenBank/DDBJ databases">
        <authorList>
            <person name="Dittberner H."/>
        </authorList>
    </citation>
    <scope>NUCLEOTIDE SEQUENCE [LARGE SCALE GENOMIC DNA]</scope>
</reference>
<dbReference type="EMBL" id="CABITT030000004">
    <property type="protein sequence ID" value="VVB03367.1"/>
    <property type="molecule type" value="Genomic_DNA"/>
</dbReference>
<evidence type="ECO:0000259" key="1">
    <source>
        <dbReference type="Pfam" id="PF03732"/>
    </source>
</evidence>
<sequence length="94" mass="10936">MECQTEDADLWTLNQGPTETLRSFIDRFKAVLSKVRGLSDKDVIQALKKSLWHEPDYRKEIALNRHLTIQDAMHRATEFTANEEDVKNFLTKTS</sequence>
<organism evidence="2 3">
    <name type="scientific">Arabis nemorensis</name>
    <dbReference type="NCBI Taxonomy" id="586526"/>
    <lineage>
        <taxon>Eukaryota</taxon>
        <taxon>Viridiplantae</taxon>
        <taxon>Streptophyta</taxon>
        <taxon>Embryophyta</taxon>
        <taxon>Tracheophyta</taxon>
        <taxon>Spermatophyta</taxon>
        <taxon>Magnoliopsida</taxon>
        <taxon>eudicotyledons</taxon>
        <taxon>Gunneridae</taxon>
        <taxon>Pentapetalae</taxon>
        <taxon>rosids</taxon>
        <taxon>malvids</taxon>
        <taxon>Brassicales</taxon>
        <taxon>Brassicaceae</taxon>
        <taxon>Arabideae</taxon>
        <taxon>Arabis</taxon>
    </lineage>
</organism>
<dbReference type="AlphaFoldDB" id="A0A565BP15"/>
<proteinExistence type="predicted"/>
<evidence type="ECO:0000313" key="2">
    <source>
        <dbReference type="EMBL" id="VVB03367.1"/>
    </source>
</evidence>
<feature type="domain" description="Retrotransposon gag" evidence="1">
    <location>
        <begin position="6"/>
        <end position="52"/>
    </location>
</feature>